<comment type="subcellular location">
    <subcellularLocation>
        <location evidence="1">Cell membrane</location>
        <topology evidence="1">Multi-pass membrane protein</topology>
    </subcellularLocation>
</comment>
<dbReference type="NCBIfam" id="TIGR00791">
    <property type="entry name" value="gntP"/>
    <property type="match status" value="1"/>
</dbReference>
<dbReference type="InterPro" id="IPR003474">
    <property type="entry name" value="Glcn_transporter"/>
</dbReference>
<keyword evidence="2" id="KW-0813">Transport</keyword>
<dbReference type="Proteomes" id="UP000234483">
    <property type="component" value="Unassembled WGS sequence"/>
</dbReference>
<evidence type="ECO:0000313" key="9">
    <source>
        <dbReference type="EMBL" id="AYV49696.1"/>
    </source>
</evidence>
<dbReference type="GO" id="GO:0015128">
    <property type="term" value="F:gluconate transmembrane transporter activity"/>
    <property type="evidence" value="ECO:0007669"/>
    <property type="project" value="InterPro"/>
</dbReference>
<evidence type="ECO:0000256" key="6">
    <source>
        <dbReference type="ARBA" id="ARBA00023136"/>
    </source>
</evidence>
<evidence type="ECO:0000256" key="5">
    <source>
        <dbReference type="ARBA" id="ARBA00022989"/>
    </source>
</evidence>
<comment type="similarity">
    <text evidence="7">Belongs to the GntP permease family.</text>
</comment>
<feature type="transmembrane region" description="Helical" evidence="8">
    <location>
        <begin position="303"/>
        <end position="321"/>
    </location>
</feature>
<protein>
    <submittedName>
        <fullName evidence="10">Gluconate transporter</fullName>
    </submittedName>
</protein>
<gene>
    <name evidence="9" type="ORF">C1707_21775</name>
    <name evidence="10" type="ORF">CFHF_19290</name>
</gene>
<dbReference type="Proteomes" id="UP000281192">
    <property type="component" value="Chromosome"/>
</dbReference>
<keyword evidence="3" id="KW-1003">Cell membrane</keyword>
<feature type="transmembrane region" description="Helical" evidence="8">
    <location>
        <begin position="417"/>
        <end position="441"/>
    </location>
</feature>
<dbReference type="KEGG" id="cfh:C1707_21775"/>
<feature type="transmembrane region" description="Helical" evidence="8">
    <location>
        <begin position="95"/>
        <end position="124"/>
    </location>
</feature>
<evidence type="ECO:0000256" key="8">
    <source>
        <dbReference type="SAM" id="Phobius"/>
    </source>
</evidence>
<feature type="transmembrane region" description="Helical" evidence="8">
    <location>
        <begin position="27"/>
        <end position="45"/>
    </location>
</feature>
<proteinExistence type="inferred from homology"/>
<evidence type="ECO:0000256" key="4">
    <source>
        <dbReference type="ARBA" id="ARBA00022692"/>
    </source>
</evidence>
<feature type="transmembrane region" description="Helical" evidence="8">
    <location>
        <begin position="341"/>
        <end position="369"/>
    </location>
</feature>
<dbReference type="GO" id="GO:0005886">
    <property type="term" value="C:plasma membrane"/>
    <property type="evidence" value="ECO:0007669"/>
    <property type="project" value="UniProtKB-SubCell"/>
</dbReference>
<reference evidence="9 12" key="2">
    <citation type="submission" date="2018-01" db="EMBL/GenBank/DDBJ databases">
        <title>Complete genome sequence of Caulobacter flavus RHGG3.</title>
        <authorList>
            <person name="Yang E."/>
        </authorList>
    </citation>
    <scope>NUCLEOTIDE SEQUENCE [LARGE SCALE GENOMIC DNA]</scope>
    <source>
        <strain evidence="9 12">RHGG3</strain>
    </source>
</reference>
<accession>A0A2N5CPI8</accession>
<feature type="transmembrane region" description="Helical" evidence="8">
    <location>
        <begin position="57"/>
        <end position="75"/>
    </location>
</feature>
<evidence type="ECO:0000313" key="11">
    <source>
        <dbReference type="Proteomes" id="UP000234483"/>
    </source>
</evidence>
<evidence type="ECO:0000256" key="2">
    <source>
        <dbReference type="ARBA" id="ARBA00022448"/>
    </source>
</evidence>
<keyword evidence="12" id="KW-1185">Reference proteome</keyword>
<dbReference type="PIRSF" id="PIRSF002746">
    <property type="entry name" value="Gluconate_transporter"/>
    <property type="match status" value="1"/>
</dbReference>
<dbReference type="Pfam" id="PF02447">
    <property type="entry name" value="GntP_permease"/>
    <property type="match status" value="1"/>
</dbReference>
<evidence type="ECO:0000313" key="10">
    <source>
        <dbReference type="EMBL" id="PLR08866.1"/>
    </source>
</evidence>
<dbReference type="PANTHER" id="PTHR30354">
    <property type="entry name" value="GNT FAMILY GLUCONATE TRANSPORTER"/>
    <property type="match status" value="1"/>
</dbReference>
<keyword evidence="4 8" id="KW-0812">Transmembrane</keyword>
<evidence type="ECO:0000256" key="3">
    <source>
        <dbReference type="ARBA" id="ARBA00022475"/>
    </source>
</evidence>
<feature type="transmembrane region" description="Helical" evidence="8">
    <location>
        <begin position="136"/>
        <end position="153"/>
    </location>
</feature>
<dbReference type="OrthoDB" id="9787129at2"/>
<dbReference type="AlphaFoldDB" id="A0A2N5CPI8"/>
<dbReference type="PANTHER" id="PTHR30354:SF22">
    <property type="entry name" value="HIGH-AFFINITY GLUCONATE TRANSPORTER"/>
    <property type="match status" value="1"/>
</dbReference>
<feature type="transmembrane region" description="Helical" evidence="8">
    <location>
        <begin position="262"/>
        <end position="283"/>
    </location>
</feature>
<feature type="transmembrane region" description="Helical" evidence="8">
    <location>
        <begin position="381"/>
        <end position="397"/>
    </location>
</feature>
<organism evidence="10 11">
    <name type="scientific">Caulobacter flavus</name>
    <dbReference type="NCBI Taxonomy" id="1679497"/>
    <lineage>
        <taxon>Bacteria</taxon>
        <taxon>Pseudomonadati</taxon>
        <taxon>Pseudomonadota</taxon>
        <taxon>Alphaproteobacteria</taxon>
        <taxon>Caulobacterales</taxon>
        <taxon>Caulobacteraceae</taxon>
        <taxon>Caulobacter</taxon>
    </lineage>
</organism>
<dbReference type="EMBL" id="CP026100">
    <property type="protein sequence ID" value="AYV49696.1"/>
    <property type="molecule type" value="Genomic_DNA"/>
</dbReference>
<evidence type="ECO:0000256" key="1">
    <source>
        <dbReference type="ARBA" id="ARBA00004651"/>
    </source>
</evidence>
<keyword evidence="6 8" id="KW-0472">Membrane</keyword>
<sequence>MVLGVVALIALLVVLIAWGKVPPFLAFLVVALGGAVMFGMPLAQIPKSLEKGVGDMLGGLVAIICLGAMFGRAIADSGAAQSIARALIGAVGLRFILLAMAMTGLIVGIPLFYSVGFVVMIPLIFSIAKRADLPPVYVGLPLLSGLSVAHGYLPPHPSPAALVTLFGADTGLTLGYGLIVSIAALMVGGPLLTLVLKRVNLLPLGGPAADSPFAAEEAPAAAGPGPINSFTTALLPVVLIAATTALLVAFRGPSPTHDLIGFVGHPAVVLTLCLIYATFSLGVLRGIGVPMQMQRYGDALKDVASILLILAGAGALKQVFVDSGVSATLGGWLGSLPLHPLVLGWLIAMVIRVALGSATIAGLTAAGLIQPVMATTGVDPNLMVLAIGAGSLMFSHINDPGFWLFKEYFGLSLKETLLSWTVMESVVGIVGLICVLGLSLVV</sequence>
<evidence type="ECO:0000256" key="7">
    <source>
        <dbReference type="ARBA" id="ARBA00049663"/>
    </source>
</evidence>
<dbReference type="EMBL" id="PJRQ01000041">
    <property type="protein sequence ID" value="PLR08866.1"/>
    <property type="molecule type" value="Genomic_DNA"/>
</dbReference>
<feature type="transmembrane region" description="Helical" evidence="8">
    <location>
        <begin position="233"/>
        <end position="250"/>
    </location>
</feature>
<evidence type="ECO:0000313" key="12">
    <source>
        <dbReference type="Proteomes" id="UP000281192"/>
    </source>
</evidence>
<name>A0A2N5CPI8_9CAUL</name>
<feature type="transmembrane region" description="Helical" evidence="8">
    <location>
        <begin position="173"/>
        <end position="196"/>
    </location>
</feature>
<reference evidence="10 11" key="1">
    <citation type="submission" date="2017-12" db="EMBL/GenBank/DDBJ databases">
        <title>The genome sequence of Caulobacter flavus CGMCC1 15093.</title>
        <authorList>
            <person name="Gao J."/>
            <person name="Mao X."/>
            <person name="Sun J."/>
        </authorList>
    </citation>
    <scope>NUCLEOTIDE SEQUENCE [LARGE SCALE GENOMIC DNA]</scope>
    <source>
        <strain evidence="10 11">CGMCC1 15093</strain>
    </source>
</reference>
<keyword evidence="5 8" id="KW-1133">Transmembrane helix</keyword>